<dbReference type="AlphaFoldDB" id="A0A840CHD0"/>
<comment type="caution">
    <text evidence="3">The sequence shown here is derived from an EMBL/GenBank/DDBJ whole genome shotgun (WGS) entry which is preliminary data.</text>
</comment>
<keyword evidence="1" id="KW-0732">Signal</keyword>
<evidence type="ECO:0000313" key="4">
    <source>
        <dbReference type="Proteomes" id="UP000585681"/>
    </source>
</evidence>
<proteinExistence type="predicted"/>
<sequence length="186" mass="19576">MSMFSRRSFLMAAGASTALTAACGNGVGSTGASTIDARVDSTRDYLFNRYPGTADLEAKAQGVLWMPLITKAGFFLGGAYGKGALRIDNITVDYYSATQANVGLQIGAQQYAHALFFMTEDALSTFRRSAGWSAGADMEYALNDKGGNLSAETLTALDPVIAIVFGQSGLIVGATLEGTKYTRIIP</sequence>
<evidence type="ECO:0000259" key="2">
    <source>
        <dbReference type="Pfam" id="PF04366"/>
    </source>
</evidence>
<organism evidence="3 4">
    <name type="scientific">Actibacterium naphthalenivorans</name>
    <dbReference type="NCBI Taxonomy" id="1614693"/>
    <lineage>
        <taxon>Bacteria</taxon>
        <taxon>Pseudomonadati</taxon>
        <taxon>Pseudomonadota</taxon>
        <taxon>Alphaproteobacteria</taxon>
        <taxon>Rhodobacterales</taxon>
        <taxon>Roseobacteraceae</taxon>
        <taxon>Actibacterium</taxon>
    </lineage>
</organism>
<dbReference type="Proteomes" id="UP000585681">
    <property type="component" value="Unassembled WGS sequence"/>
</dbReference>
<dbReference type="InterPro" id="IPR007461">
    <property type="entry name" value="Ysc84_actin-binding"/>
</dbReference>
<dbReference type="PROSITE" id="PS51318">
    <property type="entry name" value="TAT"/>
    <property type="match status" value="1"/>
</dbReference>
<dbReference type="EMBL" id="JACIEQ010000002">
    <property type="protein sequence ID" value="MBB4022196.1"/>
    <property type="molecule type" value="Genomic_DNA"/>
</dbReference>
<reference evidence="3" key="1">
    <citation type="submission" date="2020-08" db="EMBL/GenBank/DDBJ databases">
        <title>Genomic Encyclopedia of Type Strains, Phase IV (KMG-IV): sequencing the most valuable type-strain genomes for metagenomic binning, comparative biology and taxonomic classification.</title>
        <authorList>
            <person name="Goeker M."/>
        </authorList>
    </citation>
    <scope>NUCLEOTIDE SEQUENCE [LARGE SCALE GENOMIC DNA]</scope>
    <source>
        <strain evidence="3">DSM 105040</strain>
    </source>
</reference>
<evidence type="ECO:0000256" key="1">
    <source>
        <dbReference type="SAM" id="SignalP"/>
    </source>
</evidence>
<feature type="chain" id="PRO_5033010900" evidence="1">
    <location>
        <begin position="22"/>
        <end position="186"/>
    </location>
</feature>
<feature type="signal peptide" evidence="1">
    <location>
        <begin position="1"/>
        <end position="21"/>
    </location>
</feature>
<dbReference type="Pfam" id="PF04366">
    <property type="entry name" value="Ysc84"/>
    <property type="match status" value="1"/>
</dbReference>
<gene>
    <name evidence="3" type="ORF">GGR17_002005</name>
</gene>
<dbReference type="PROSITE" id="PS51257">
    <property type="entry name" value="PROKAR_LIPOPROTEIN"/>
    <property type="match status" value="1"/>
</dbReference>
<evidence type="ECO:0000313" key="3">
    <source>
        <dbReference type="EMBL" id="MBB4022196.1"/>
    </source>
</evidence>
<feature type="domain" description="Ysc84 actin-binding" evidence="2">
    <location>
        <begin position="99"/>
        <end position="182"/>
    </location>
</feature>
<accession>A0A840CHD0</accession>
<dbReference type="RefSeq" id="WP_037206483.1">
    <property type="nucleotide sequence ID" value="NZ_JACIEQ010000002.1"/>
</dbReference>
<dbReference type="InterPro" id="IPR006311">
    <property type="entry name" value="TAT_signal"/>
</dbReference>
<keyword evidence="4" id="KW-1185">Reference proteome</keyword>
<name>A0A840CHD0_9RHOB</name>
<protein>
    <submittedName>
        <fullName evidence="3">Lipid-binding SYLF domain-containing protein</fullName>
    </submittedName>
</protein>